<dbReference type="GO" id="GO:0006012">
    <property type="term" value="P:galactose metabolic process"/>
    <property type="evidence" value="ECO:0007669"/>
    <property type="project" value="InterPro"/>
</dbReference>
<dbReference type="InterPro" id="IPR039900">
    <property type="entry name" value="Pat1-like"/>
</dbReference>
<dbReference type="Pfam" id="PF16363">
    <property type="entry name" value="GDP_Man_Dehyd"/>
    <property type="match status" value="1"/>
</dbReference>
<feature type="compositionally biased region" description="Low complexity" evidence="2">
    <location>
        <begin position="376"/>
        <end position="388"/>
    </location>
</feature>
<accession>A0A3Q7JRE4</accession>
<dbReference type="AlphaFoldDB" id="A0A3Q7JRE4"/>
<evidence type="ECO:0000313" key="4">
    <source>
        <dbReference type="EnsemblPlants" id="Solyc12g006420.2.1"/>
    </source>
</evidence>
<dbReference type="NCBIfam" id="TIGR01179">
    <property type="entry name" value="galE"/>
    <property type="match status" value="1"/>
</dbReference>
<dbReference type="PANTHER" id="PTHR21551:SF16">
    <property type="entry name" value="LOW QUALITY PROTEIN: PROTEIN PAT1 HOMOLOG 1-LIKE"/>
    <property type="match status" value="1"/>
</dbReference>
<evidence type="ECO:0000259" key="3">
    <source>
        <dbReference type="Pfam" id="PF16363"/>
    </source>
</evidence>
<evidence type="ECO:0000256" key="1">
    <source>
        <dbReference type="ARBA" id="ARBA00007637"/>
    </source>
</evidence>
<comment type="similarity">
    <text evidence="1">Belongs to the NAD(P)-dependent epimerase/dehydratase family.</text>
</comment>
<dbReference type="PANTHER" id="PTHR21551">
    <property type="entry name" value="TOPOISOMERASE II-ASSOCIATED PROTEIN PAT1"/>
    <property type="match status" value="1"/>
</dbReference>
<sequence>MERSDCKDFMDLSNSSSSISDNALFDASQYAFFGRDIGEEVELGGLEEEGNNCVPAVDGGFGDVDTHEYHLFEKDEGSALGSLSDIDDLATTFSKLNRNVAGPRHPGIIGDRGSGSFSRESSLAAEWAKETDFPDCFDQHLSDTECYQDSKRWSSQSHLSPLHLSESKPLYRTSSNPEQPQQLQRFSSEPILVAKSSFTSLPPPAGRSLQASPYSLSHHQSMPSLAAGPHSHYSNANLSTLSNSNIHLPGLSHGLHYGGNMPQWTLPSLSLDTRLQNHWTSHASLSHGDHSRLLNSLSPHQFPRNGLLSPLLISSQQLQQQRLHHSVQPSLAHFSALPSQFNSFPSPAHLGKHGLDDFRDSKSKSSHKGRQNVRFSKLSSEGSSQKSENNVPKFRSKYMTGDEIESILKMQHPATHCNDPYADDYYYQARLAKKAAESRSKHRFCPNKEQPSRSRNSTDSQPHLHVDAKGQISFSFIRRPRPLLEYDPPGFVCNGSGDQKISEKSLEQEPMFAARITVEDGFYLLLEVDDINRLLHFSQPQDGGVQLKRKRQILLEGMAASLQLVDPLGKSGSSVGLTPKDDIVFLWLVSLPKGRKLISRYLQLLVPGSELVRIVCMAIFRHLRFLFGGFPPDLEAAETVTALAKTVSACTSRMDLNLLSACLAAVVCSSEQPPLRPLGSPAGDGASVILKSVLERATHLLTDPQTVSGLSMPNPALWQASFDAFFGLLTKYCLSKYDSIMQSLMSPAQSNTELIGSEAARAVSREMPVELLRASLPHTNEHQRKLLLNFAQRSMPVTGFNAHGVSSGQINPESNTTSCFTSMPVEMLKARSKGMDLLVVSKRRNNITRKLLLAAGITAICFLIFRTSPGFSSFMKFAQREPGVTHVLVTGGAGFIGSHATVRLLKDSYRVTIVDNLSRGNMGAVKVLQELFPEPGRLQFIYADLGDAVAVNKIFKRNAFDAVMHFAAVAYVGESTQEPLRYYHNITSNTLLLVKAMATYGVKTLIYSSTCATYGEPEKMPITEETPQAPINPYGKAKKMAEDIILDFSKTSDIAVMILRYFNVIGSDPEGKLGEAPRPELREQGRISGACFDAARGIIPGLKIRGVDYSTPDGTCIRDYIDVTDLIDAHVKALEHARPSKVGIYNVGTGRGSSVKQFVEACKRATGVNIKVEYLTRRPGDYAEVYSDPSKIRHELNWIARYTLEESLAIAWRWQKAHRNGYN</sequence>
<dbReference type="GO" id="GO:0000932">
    <property type="term" value="C:P-body"/>
    <property type="evidence" value="ECO:0000318"/>
    <property type="project" value="GO_Central"/>
</dbReference>
<dbReference type="Gene3D" id="3.40.50.720">
    <property type="entry name" value="NAD(P)-binding Rossmann-like Domain"/>
    <property type="match status" value="1"/>
</dbReference>
<feature type="region of interest" description="Disordered" evidence="2">
    <location>
        <begin position="352"/>
        <end position="396"/>
    </location>
</feature>
<dbReference type="FunCoup" id="A0A3Q7JRE4">
    <property type="interactions" value="2163"/>
</dbReference>
<feature type="domain" description="NAD(P)-binding" evidence="3">
    <location>
        <begin position="888"/>
        <end position="1208"/>
    </location>
</feature>
<feature type="region of interest" description="Disordered" evidence="2">
    <location>
        <begin position="197"/>
        <end position="230"/>
    </location>
</feature>
<evidence type="ECO:0000313" key="5">
    <source>
        <dbReference type="Proteomes" id="UP000004994"/>
    </source>
</evidence>
<dbReference type="InParanoid" id="A0A3Q7JRE4"/>
<dbReference type="CDD" id="cd05247">
    <property type="entry name" value="UDP_G4E_1_SDR_e"/>
    <property type="match status" value="1"/>
</dbReference>
<evidence type="ECO:0000256" key="2">
    <source>
        <dbReference type="SAM" id="MobiDB-lite"/>
    </source>
</evidence>
<organism evidence="4">
    <name type="scientific">Solanum lycopersicum</name>
    <name type="common">Tomato</name>
    <name type="synonym">Lycopersicon esculentum</name>
    <dbReference type="NCBI Taxonomy" id="4081"/>
    <lineage>
        <taxon>Eukaryota</taxon>
        <taxon>Viridiplantae</taxon>
        <taxon>Streptophyta</taxon>
        <taxon>Embryophyta</taxon>
        <taxon>Tracheophyta</taxon>
        <taxon>Spermatophyta</taxon>
        <taxon>Magnoliopsida</taxon>
        <taxon>eudicotyledons</taxon>
        <taxon>Gunneridae</taxon>
        <taxon>Pentapetalae</taxon>
        <taxon>asterids</taxon>
        <taxon>lamiids</taxon>
        <taxon>Solanales</taxon>
        <taxon>Solanaceae</taxon>
        <taxon>Solanoideae</taxon>
        <taxon>Solaneae</taxon>
        <taxon>Solanum</taxon>
        <taxon>Solanum subgen. Lycopersicon</taxon>
    </lineage>
</organism>
<dbReference type="InterPro" id="IPR036291">
    <property type="entry name" value="NAD(P)-bd_dom_sf"/>
</dbReference>
<dbReference type="Proteomes" id="UP000004994">
    <property type="component" value="Chromosome 12"/>
</dbReference>
<feature type="compositionally biased region" description="Polar residues" evidence="2">
    <location>
        <begin position="209"/>
        <end position="223"/>
    </location>
</feature>
<feature type="compositionally biased region" description="Basic and acidic residues" evidence="2">
    <location>
        <begin position="353"/>
        <end position="363"/>
    </location>
</feature>
<dbReference type="STRING" id="4081.A0A3Q7JRE4"/>
<dbReference type="GO" id="GO:0003723">
    <property type="term" value="F:RNA binding"/>
    <property type="evidence" value="ECO:0000318"/>
    <property type="project" value="GO_Central"/>
</dbReference>
<proteinExistence type="inferred from homology"/>
<feature type="region of interest" description="Disordered" evidence="2">
    <location>
        <begin position="438"/>
        <end position="465"/>
    </location>
</feature>
<dbReference type="GO" id="GO:0003978">
    <property type="term" value="F:UDP-glucose 4-epimerase activity"/>
    <property type="evidence" value="ECO:0007669"/>
    <property type="project" value="InterPro"/>
</dbReference>
<dbReference type="Gene3D" id="3.90.25.10">
    <property type="entry name" value="UDP-galactose 4-epimerase, domain 1"/>
    <property type="match status" value="1"/>
</dbReference>
<protein>
    <recommendedName>
        <fullName evidence="3">NAD(P)-binding domain-containing protein</fullName>
    </recommendedName>
</protein>
<dbReference type="SUPFAM" id="SSF51735">
    <property type="entry name" value="NAD(P)-binding Rossmann-fold domains"/>
    <property type="match status" value="1"/>
</dbReference>
<dbReference type="EnsemblPlants" id="Solyc12g006420.2.1">
    <property type="protein sequence ID" value="Solyc12g006420.2.1"/>
    <property type="gene ID" value="Solyc12g006420.2"/>
</dbReference>
<dbReference type="OMA" id="DYYYQAR"/>
<dbReference type="GO" id="GO:0000290">
    <property type="term" value="P:deadenylation-dependent decapping of nuclear-transcribed mRNA"/>
    <property type="evidence" value="ECO:0000318"/>
    <property type="project" value="GO_Central"/>
</dbReference>
<name>A0A3Q7JRE4_SOLLC</name>
<reference evidence="4" key="2">
    <citation type="submission" date="2019-01" db="UniProtKB">
        <authorList>
            <consortium name="EnsemblPlants"/>
        </authorList>
    </citation>
    <scope>IDENTIFICATION</scope>
    <source>
        <strain evidence="4">cv. Heinz 1706</strain>
    </source>
</reference>
<dbReference type="InterPro" id="IPR016040">
    <property type="entry name" value="NAD(P)-bd_dom"/>
</dbReference>
<reference evidence="4" key="1">
    <citation type="journal article" date="2012" name="Nature">
        <title>The tomato genome sequence provides insights into fleshy fruit evolution.</title>
        <authorList>
            <consortium name="Tomato Genome Consortium"/>
        </authorList>
    </citation>
    <scope>NUCLEOTIDE SEQUENCE [LARGE SCALE GENOMIC DNA]</scope>
    <source>
        <strain evidence="4">cv. Heinz 1706</strain>
    </source>
</reference>
<dbReference type="InterPro" id="IPR005886">
    <property type="entry name" value="UDP_G4E"/>
</dbReference>
<dbReference type="PaxDb" id="4081-Solyc12g006420.1.1"/>
<dbReference type="Gramene" id="Solyc12g006420.2.1">
    <property type="protein sequence ID" value="Solyc12g006420.2.1"/>
    <property type="gene ID" value="Solyc12g006420.2"/>
</dbReference>
<dbReference type="GO" id="GO:0033962">
    <property type="term" value="P:P-body assembly"/>
    <property type="evidence" value="ECO:0000318"/>
    <property type="project" value="GO_Central"/>
</dbReference>
<keyword evidence="5" id="KW-1185">Reference proteome</keyword>